<dbReference type="EMBL" id="CAJNOT010001196">
    <property type="protein sequence ID" value="CAF1162160.1"/>
    <property type="molecule type" value="Genomic_DNA"/>
</dbReference>
<feature type="compositionally biased region" description="Low complexity" evidence="3">
    <location>
        <begin position="414"/>
        <end position="443"/>
    </location>
</feature>
<proteinExistence type="inferred from homology"/>
<evidence type="ECO:0000313" key="5">
    <source>
        <dbReference type="EMBL" id="CAF1162160.1"/>
    </source>
</evidence>
<evidence type="ECO:0000256" key="1">
    <source>
        <dbReference type="PROSITE-ProRule" id="PRU00285"/>
    </source>
</evidence>
<gene>
    <name evidence="6" type="ORF">JBS370_LOCUS13377</name>
    <name evidence="5" type="ORF">ZHD862_LOCUS20749</name>
</gene>
<dbReference type="AlphaFoldDB" id="A0A814TJA3"/>
<dbReference type="PROSITE" id="PS01031">
    <property type="entry name" value="SHSP"/>
    <property type="match status" value="1"/>
</dbReference>
<protein>
    <recommendedName>
        <fullName evidence="4">SHSP domain-containing protein</fullName>
    </recommendedName>
</protein>
<dbReference type="Gene3D" id="2.60.40.790">
    <property type="match status" value="2"/>
</dbReference>
<dbReference type="InterPro" id="IPR001436">
    <property type="entry name" value="Alpha-crystallin/sHSP_animal"/>
</dbReference>
<comment type="similarity">
    <text evidence="1 2">Belongs to the small heat shock protein (HSP20) family.</text>
</comment>
<dbReference type="PANTHER" id="PTHR45640">
    <property type="entry name" value="HEAT SHOCK PROTEIN HSP-12.2-RELATED"/>
    <property type="match status" value="1"/>
</dbReference>
<accession>A0A814TJA3</accession>
<feature type="compositionally biased region" description="Low complexity" evidence="3">
    <location>
        <begin position="388"/>
        <end position="397"/>
    </location>
</feature>
<feature type="domain" description="SHSP" evidence="4">
    <location>
        <begin position="43"/>
        <end position="148"/>
    </location>
</feature>
<dbReference type="GO" id="GO:0009408">
    <property type="term" value="P:response to heat"/>
    <property type="evidence" value="ECO:0007669"/>
    <property type="project" value="TreeGrafter"/>
</dbReference>
<evidence type="ECO:0000256" key="2">
    <source>
        <dbReference type="RuleBase" id="RU003616"/>
    </source>
</evidence>
<name>A0A814TJA3_9BILA</name>
<evidence type="ECO:0000259" key="4">
    <source>
        <dbReference type="PROSITE" id="PS01031"/>
    </source>
</evidence>
<reference evidence="5" key="1">
    <citation type="submission" date="2021-02" db="EMBL/GenBank/DDBJ databases">
        <authorList>
            <person name="Nowell W R."/>
        </authorList>
    </citation>
    <scope>NUCLEOTIDE SEQUENCE</scope>
</reference>
<dbReference type="GO" id="GO:0005737">
    <property type="term" value="C:cytoplasm"/>
    <property type="evidence" value="ECO:0007669"/>
    <property type="project" value="TreeGrafter"/>
</dbReference>
<feature type="compositionally biased region" description="Low complexity" evidence="3">
    <location>
        <begin position="172"/>
        <end position="204"/>
    </location>
</feature>
<evidence type="ECO:0000313" key="7">
    <source>
        <dbReference type="Proteomes" id="UP000663864"/>
    </source>
</evidence>
<feature type="region of interest" description="Disordered" evidence="3">
    <location>
        <begin position="168"/>
        <end position="204"/>
    </location>
</feature>
<dbReference type="CDD" id="cd00298">
    <property type="entry name" value="ACD_sHsps_p23-like"/>
    <property type="match status" value="1"/>
</dbReference>
<dbReference type="Proteomes" id="UP000663864">
    <property type="component" value="Unassembled WGS sequence"/>
</dbReference>
<dbReference type="InterPro" id="IPR008978">
    <property type="entry name" value="HSP20-like_chaperone"/>
</dbReference>
<comment type="caution">
    <text evidence="5">The sequence shown here is derived from an EMBL/GenBank/DDBJ whole genome shotgun (WGS) entry which is preliminary data.</text>
</comment>
<evidence type="ECO:0000256" key="3">
    <source>
        <dbReference type="SAM" id="MobiDB-lite"/>
    </source>
</evidence>
<sequence length="563" mass="62288">MATQSVPIHRTNTNSSASNNKTEVWFNAFDFAPGQDENIRWLSRPNQQLVEEKHSYDAEKFRITFDVENFQPDQIKIYIQNHKLTISGVYEERTENRFVQKKFEKNVELPGDADVDSIASFITPAHMLVVEIPLHTSTQVDHLNITSNQNNQRRLSFSLDKYSTSNNQGLLSTSNDVSSSSTTDQQIQRTSVTKTTKKTTTTTTTGGLTDLTHDAAELLKNVDTTTASNIHSHSTHTSEHYSSDIGIQKIDVADPDKSSSTTTKQIVSTSSDLANLPIEIPPELLASGGTITIKHQKVTTIKEIQGNIDQGISIPVTHSTDAQSTTTKQTVSTSSDLANLPIQISPELLASGGTITIQHQKVTTIKEFQGNIDQGVSIPITHSTDAQSTKTTSTTTKEVQGNIDQGVSIPITRSTDAQSTSTKTTSTTNNTSQNTLNQQQSSTSERHDSKTTSSSNQNRKYTLEEFLQNKTWNPSLVDGPDGKKILYMRLQMKPGTTLDQMKISLNGYDLRIEVNNKVSTDGIHYMSEHSYRQVTLFPSCEVDHLTTELKDDGFLHIQVPIKL</sequence>
<dbReference type="Pfam" id="PF00011">
    <property type="entry name" value="HSP20"/>
    <property type="match status" value="1"/>
</dbReference>
<dbReference type="EMBL" id="CAJOBD010001141">
    <property type="protein sequence ID" value="CAF3765532.1"/>
    <property type="molecule type" value="Genomic_DNA"/>
</dbReference>
<dbReference type="InterPro" id="IPR002068">
    <property type="entry name" value="A-crystallin/Hsp20_dom"/>
</dbReference>
<feature type="compositionally biased region" description="Polar residues" evidence="3">
    <location>
        <begin position="451"/>
        <end position="460"/>
    </location>
</feature>
<dbReference type="PANTHER" id="PTHR45640:SF26">
    <property type="entry name" value="RE23625P"/>
    <property type="match status" value="1"/>
</dbReference>
<dbReference type="GO" id="GO:0042026">
    <property type="term" value="P:protein refolding"/>
    <property type="evidence" value="ECO:0007669"/>
    <property type="project" value="TreeGrafter"/>
</dbReference>
<dbReference type="GO" id="GO:0051082">
    <property type="term" value="F:unfolded protein binding"/>
    <property type="evidence" value="ECO:0007669"/>
    <property type="project" value="TreeGrafter"/>
</dbReference>
<feature type="region of interest" description="Disordered" evidence="3">
    <location>
        <begin position="379"/>
        <end position="460"/>
    </location>
</feature>
<dbReference type="GO" id="GO:0005634">
    <property type="term" value="C:nucleus"/>
    <property type="evidence" value="ECO:0007669"/>
    <property type="project" value="TreeGrafter"/>
</dbReference>
<dbReference type="Proteomes" id="UP000663836">
    <property type="component" value="Unassembled WGS sequence"/>
</dbReference>
<organism evidence="5 7">
    <name type="scientific">Rotaria sordida</name>
    <dbReference type="NCBI Taxonomy" id="392033"/>
    <lineage>
        <taxon>Eukaryota</taxon>
        <taxon>Metazoa</taxon>
        <taxon>Spiralia</taxon>
        <taxon>Gnathifera</taxon>
        <taxon>Rotifera</taxon>
        <taxon>Eurotatoria</taxon>
        <taxon>Bdelloidea</taxon>
        <taxon>Philodinida</taxon>
        <taxon>Philodinidae</taxon>
        <taxon>Rotaria</taxon>
    </lineage>
</organism>
<evidence type="ECO:0000313" key="6">
    <source>
        <dbReference type="EMBL" id="CAF3765532.1"/>
    </source>
</evidence>
<dbReference type="SUPFAM" id="SSF49764">
    <property type="entry name" value="HSP20-like chaperones"/>
    <property type="match status" value="1"/>
</dbReference>